<name>A0AAW0WXK8_CHEQU</name>
<dbReference type="EC" id="3.1.3.48" evidence="2"/>
<dbReference type="PANTHER" id="PTHR17901">
    <property type="entry name" value="MAGNESIUM-DEPENDENT PHOSPHATASE 1 MDP1"/>
    <property type="match status" value="1"/>
</dbReference>
<evidence type="ECO:0000256" key="2">
    <source>
        <dbReference type="ARBA" id="ARBA00013064"/>
    </source>
</evidence>
<dbReference type="NCBIfam" id="TIGR01681">
    <property type="entry name" value="HAD-SF-IIIC"/>
    <property type="match status" value="1"/>
</dbReference>
<keyword evidence="5" id="KW-0460">Magnesium</keyword>
<dbReference type="GO" id="GO:0003993">
    <property type="term" value="F:acid phosphatase activity"/>
    <property type="evidence" value="ECO:0007669"/>
    <property type="project" value="TreeGrafter"/>
</dbReference>
<dbReference type="InterPro" id="IPR010033">
    <property type="entry name" value="HAD_SF_ppase_IIIC"/>
</dbReference>
<evidence type="ECO:0000256" key="6">
    <source>
        <dbReference type="ARBA" id="ARBA00022912"/>
    </source>
</evidence>
<keyword evidence="11" id="KW-1185">Reference proteome</keyword>
<dbReference type="InterPro" id="IPR035679">
    <property type="entry name" value="MDP-1_euk"/>
</dbReference>
<keyword evidence="3" id="KW-0479">Metal-binding</keyword>
<evidence type="ECO:0000256" key="4">
    <source>
        <dbReference type="ARBA" id="ARBA00022801"/>
    </source>
</evidence>
<evidence type="ECO:0000256" key="8">
    <source>
        <dbReference type="ARBA" id="ARBA00055318"/>
    </source>
</evidence>
<dbReference type="Proteomes" id="UP001445076">
    <property type="component" value="Unassembled WGS sequence"/>
</dbReference>
<evidence type="ECO:0000313" key="10">
    <source>
        <dbReference type="EMBL" id="KAK8732348.1"/>
    </source>
</evidence>
<evidence type="ECO:0000256" key="9">
    <source>
        <dbReference type="ARBA" id="ARBA00069981"/>
    </source>
</evidence>
<dbReference type="InterPro" id="IPR023214">
    <property type="entry name" value="HAD_sf"/>
</dbReference>
<keyword evidence="4" id="KW-0378">Hydrolase</keyword>
<accession>A0AAW0WXK8</accession>
<dbReference type="CDD" id="cd07501">
    <property type="entry name" value="HAD_MDP-1_like"/>
    <property type="match status" value="1"/>
</dbReference>
<dbReference type="SUPFAM" id="SSF56784">
    <property type="entry name" value="HAD-like"/>
    <property type="match status" value="1"/>
</dbReference>
<dbReference type="EMBL" id="JARKIK010000057">
    <property type="protein sequence ID" value="KAK8732348.1"/>
    <property type="molecule type" value="Genomic_DNA"/>
</dbReference>
<dbReference type="InterPro" id="IPR010036">
    <property type="entry name" value="MDP_1_eu_arc"/>
</dbReference>
<keyword evidence="6" id="KW-0904">Protein phosphatase</keyword>
<evidence type="ECO:0000313" key="11">
    <source>
        <dbReference type="Proteomes" id="UP001445076"/>
    </source>
</evidence>
<reference evidence="10 11" key="1">
    <citation type="journal article" date="2024" name="BMC Genomics">
        <title>Genome assembly of redclaw crayfish (Cherax quadricarinatus) provides insights into its immune adaptation and hypoxia tolerance.</title>
        <authorList>
            <person name="Liu Z."/>
            <person name="Zheng J."/>
            <person name="Li H."/>
            <person name="Fang K."/>
            <person name="Wang S."/>
            <person name="He J."/>
            <person name="Zhou D."/>
            <person name="Weng S."/>
            <person name="Chi M."/>
            <person name="Gu Z."/>
            <person name="He J."/>
            <person name="Li F."/>
            <person name="Wang M."/>
        </authorList>
    </citation>
    <scope>NUCLEOTIDE SEQUENCE [LARGE SCALE GENOMIC DNA]</scope>
    <source>
        <strain evidence="10">ZL_2023a</strain>
    </source>
</reference>
<dbReference type="PANTHER" id="PTHR17901:SF14">
    <property type="entry name" value="MAGNESIUM-DEPENDENT PHOSPHATASE 1"/>
    <property type="match status" value="1"/>
</dbReference>
<gene>
    <name evidence="10" type="ORF">OTU49_007042</name>
</gene>
<organism evidence="10 11">
    <name type="scientific">Cherax quadricarinatus</name>
    <name type="common">Australian red claw crayfish</name>
    <dbReference type="NCBI Taxonomy" id="27406"/>
    <lineage>
        <taxon>Eukaryota</taxon>
        <taxon>Metazoa</taxon>
        <taxon>Ecdysozoa</taxon>
        <taxon>Arthropoda</taxon>
        <taxon>Crustacea</taxon>
        <taxon>Multicrustacea</taxon>
        <taxon>Malacostraca</taxon>
        <taxon>Eumalacostraca</taxon>
        <taxon>Eucarida</taxon>
        <taxon>Decapoda</taxon>
        <taxon>Pleocyemata</taxon>
        <taxon>Astacidea</taxon>
        <taxon>Parastacoidea</taxon>
        <taxon>Parastacidae</taxon>
        <taxon>Cherax</taxon>
    </lineage>
</organism>
<dbReference type="InterPro" id="IPR036412">
    <property type="entry name" value="HAD-like_sf"/>
</dbReference>
<comment type="function">
    <text evidence="8">Magnesium-dependent phosphatase which may act as a tyrosine phosphatase.</text>
</comment>
<evidence type="ECO:0000256" key="5">
    <source>
        <dbReference type="ARBA" id="ARBA00022842"/>
    </source>
</evidence>
<evidence type="ECO:0000256" key="3">
    <source>
        <dbReference type="ARBA" id="ARBA00022723"/>
    </source>
</evidence>
<dbReference type="Gene3D" id="3.40.50.1000">
    <property type="entry name" value="HAD superfamily/HAD-like"/>
    <property type="match status" value="1"/>
</dbReference>
<dbReference type="SFLD" id="SFLDG01131">
    <property type="entry name" value="C1.5.2:_MDP_Like"/>
    <property type="match status" value="1"/>
</dbReference>
<dbReference type="SFLD" id="SFLDS00003">
    <property type="entry name" value="Haloacid_Dehalogenase"/>
    <property type="match status" value="1"/>
</dbReference>
<comment type="catalytic activity">
    <reaction evidence="7">
        <text>O-phospho-L-tyrosyl-[protein] + H2O = L-tyrosyl-[protein] + phosphate</text>
        <dbReference type="Rhea" id="RHEA:10684"/>
        <dbReference type="Rhea" id="RHEA-COMP:10136"/>
        <dbReference type="Rhea" id="RHEA-COMP:20101"/>
        <dbReference type="ChEBI" id="CHEBI:15377"/>
        <dbReference type="ChEBI" id="CHEBI:43474"/>
        <dbReference type="ChEBI" id="CHEBI:46858"/>
        <dbReference type="ChEBI" id="CHEBI:61978"/>
        <dbReference type="EC" id="3.1.3.48"/>
    </reaction>
</comment>
<dbReference type="NCBIfam" id="TIGR01685">
    <property type="entry name" value="MDP-1"/>
    <property type="match status" value="1"/>
</dbReference>
<evidence type="ECO:0000256" key="7">
    <source>
        <dbReference type="ARBA" id="ARBA00051722"/>
    </source>
</evidence>
<dbReference type="Pfam" id="PF12689">
    <property type="entry name" value="Acid_PPase"/>
    <property type="match status" value="1"/>
</dbReference>
<comment type="cofactor">
    <cofactor evidence="1">
        <name>Mg(2+)</name>
        <dbReference type="ChEBI" id="CHEBI:18420"/>
    </cofactor>
</comment>
<dbReference type="FunFam" id="3.40.50.1000:FF:000127">
    <property type="entry name" value="Magnesium-dependent phosphatase 1"/>
    <property type="match status" value="1"/>
</dbReference>
<dbReference type="GO" id="GO:0046872">
    <property type="term" value="F:metal ion binding"/>
    <property type="evidence" value="ECO:0007669"/>
    <property type="project" value="UniProtKB-KW"/>
</dbReference>
<protein>
    <recommendedName>
        <fullName evidence="9">Magnesium-dependent phosphatase 1</fullName>
        <ecNumber evidence="2">3.1.3.48</ecNumber>
    </recommendedName>
</protein>
<evidence type="ECO:0000256" key="1">
    <source>
        <dbReference type="ARBA" id="ARBA00001946"/>
    </source>
</evidence>
<dbReference type="GO" id="GO:0004725">
    <property type="term" value="F:protein tyrosine phosphatase activity"/>
    <property type="evidence" value="ECO:0007669"/>
    <property type="project" value="UniProtKB-EC"/>
</dbReference>
<sequence length="168" mass="19842">MFKKPKLIAFDLDYTLWPFWVDTHVDPPFRKLKDGQVVDARSKRVHYYKEVPNVLEKLHNEGYILAAASRTGEVDGANQLLKLFDWDKYFTYKEIYPGSKVTHFQRIKAKCGLDFSEMLFFDDEYRNKRDLDTIGVLMILVENGVTQEVIRKGLEEFSARNERKQLQK</sequence>
<proteinExistence type="predicted"/>
<comment type="caution">
    <text evidence="10">The sequence shown here is derived from an EMBL/GenBank/DDBJ whole genome shotgun (WGS) entry which is preliminary data.</text>
</comment>
<dbReference type="SFLD" id="SFLDG01129">
    <property type="entry name" value="C1.5:_HAD__Beta-PGM__Phosphata"/>
    <property type="match status" value="1"/>
</dbReference>
<dbReference type="AlphaFoldDB" id="A0AAW0WXK8"/>